<name>A0ABP8ZKG6_9FLAO</name>
<dbReference type="InterPro" id="IPR011607">
    <property type="entry name" value="MGS-like_dom"/>
</dbReference>
<accession>A0ABP8ZKG6</accession>
<dbReference type="Pfam" id="PF01808">
    <property type="entry name" value="AICARFT_IMPCHas"/>
    <property type="match status" value="1"/>
</dbReference>
<dbReference type="CDD" id="cd01421">
    <property type="entry name" value="IMPCH"/>
    <property type="match status" value="1"/>
</dbReference>
<dbReference type="SUPFAM" id="SSF53927">
    <property type="entry name" value="Cytidine deaminase-like"/>
    <property type="match status" value="1"/>
</dbReference>
<dbReference type="InterPro" id="IPR024051">
    <property type="entry name" value="AICAR_Tfase_dup_dom_sf"/>
</dbReference>
<dbReference type="SMART" id="SM00851">
    <property type="entry name" value="MGS"/>
    <property type="match status" value="1"/>
</dbReference>
<reference evidence="11" key="1">
    <citation type="journal article" date="2019" name="Int. J. Syst. Evol. Microbiol.">
        <title>The Global Catalogue of Microorganisms (GCM) 10K type strain sequencing project: providing services to taxonomists for standard genome sequencing and annotation.</title>
        <authorList>
            <consortium name="The Broad Institute Genomics Platform"/>
            <consortium name="The Broad Institute Genome Sequencing Center for Infectious Disease"/>
            <person name="Wu L."/>
            <person name="Ma J."/>
        </authorList>
    </citation>
    <scope>NUCLEOTIDE SEQUENCE [LARGE SCALE GENOMIC DNA]</scope>
    <source>
        <strain evidence="11">JCM 18198</strain>
    </source>
</reference>
<evidence type="ECO:0000256" key="5">
    <source>
        <dbReference type="ARBA" id="ARBA00022755"/>
    </source>
</evidence>
<keyword evidence="5 8" id="KW-0658">Purine biosynthesis</keyword>
<evidence type="ECO:0000256" key="8">
    <source>
        <dbReference type="HAMAP-Rule" id="MF_00139"/>
    </source>
</evidence>
<comment type="pathway">
    <text evidence="2 8">Purine metabolism; IMP biosynthesis via de novo pathway; 5-formamido-1-(5-phospho-D-ribosyl)imidazole-4-carboxamide from 5-amino-1-(5-phospho-D-ribosyl)imidazole-4-carboxamide (10-formyl THF route): step 1/1.</text>
</comment>
<evidence type="ECO:0000256" key="7">
    <source>
        <dbReference type="ARBA" id="ARBA00023268"/>
    </source>
</evidence>
<comment type="catalytic activity">
    <reaction evidence="8">
        <text>IMP + H2O = 5-formamido-1-(5-phospho-D-ribosyl)imidazole-4-carboxamide</text>
        <dbReference type="Rhea" id="RHEA:18445"/>
        <dbReference type="ChEBI" id="CHEBI:15377"/>
        <dbReference type="ChEBI" id="CHEBI:58053"/>
        <dbReference type="ChEBI" id="CHEBI:58467"/>
        <dbReference type="EC" id="3.5.4.10"/>
    </reaction>
</comment>
<dbReference type="SMART" id="SM00798">
    <property type="entry name" value="AICARFT_IMPCHas"/>
    <property type="match status" value="1"/>
</dbReference>
<organism evidence="10 11">
    <name type="scientific">Flavobacterium hankyongi</name>
    <dbReference type="NCBI Taxonomy" id="1176532"/>
    <lineage>
        <taxon>Bacteria</taxon>
        <taxon>Pseudomonadati</taxon>
        <taxon>Bacteroidota</taxon>
        <taxon>Flavobacteriia</taxon>
        <taxon>Flavobacteriales</taxon>
        <taxon>Flavobacteriaceae</taxon>
        <taxon>Flavobacterium</taxon>
    </lineage>
</organism>
<dbReference type="InterPro" id="IPR016193">
    <property type="entry name" value="Cytidine_deaminase-like"/>
</dbReference>
<dbReference type="PANTHER" id="PTHR11692:SF0">
    <property type="entry name" value="BIFUNCTIONAL PURINE BIOSYNTHESIS PROTEIN ATIC"/>
    <property type="match status" value="1"/>
</dbReference>
<dbReference type="HAMAP" id="MF_00139">
    <property type="entry name" value="PurH"/>
    <property type="match status" value="1"/>
</dbReference>
<sequence length="510" mass="56337">MNTTKTIKSALISVFDKTGLEPIVRQLHQQNATIYSTGGTEEFILNLGIPVVPVEDVTSYPSILGGRVKTLHPKIFGGILNRQDNELDIEQMREYEIPQIDVVIVDLYPFEKTVASGASDTDIIEKIDIGGISLIRAAAKNFKDTVIVPSVNEYSLFLDIITNQNGETSLEQRKVFATKAFNVSSHYDSAIFNYFNKNHEEAVLKISETKGNVLRYGENPHQKGFFFGDFDKMFTKLHGKELSYNNLLDVDAAVNLMSEFKNDEPTFAILKHNNACGIATRKTMREAYLEALAGDPTSAFGGVLIANGNIDLATAEEINKLFCEVVIAPSYDTTALDLLEEKKNRIILVLKETEVSKTSVRTCLNGVLVQDKDLVTDNESHLKTVTNTSPSQEEIEDLLFASKICKHTKSNTIVLAKNKQLCASGTGQTSRVDALRQAIEKAKSFEFDLTGAVMASDAFFPFPDCVEIANHAGITAVIQPGGSIKDELSINYCNDNKVSMVFTGIRHFKH</sequence>
<evidence type="ECO:0000256" key="1">
    <source>
        <dbReference type="ARBA" id="ARBA00004844"/>
    </source>
</evidence>
<dbReference type="EMBL" id="BAABIP010000007">
    <property type="protein sequence ID" value="GAA4758993.1"/>
    <property type="molecule type" value="Genomic_DNA"/>
</dbReference>
<evidence type="ECO:0000313" key="10">
    <source>
        <dbReference type="EMBL" id="GAA4758993.1"/>
    </source>
</evidence>
<dbReference type="RefSeq" id="WP_264544411.1">
    <property type="nucleotide sequence ID" value="NZ_BAABIP010000007.1"/>
</dbReference>
<dbReference type="InterPro" id="IPR002695">
    <property type="entry name" value="PurH-like"/>
</dbReference>
<dbReference type="PIRSF" id="PIRSF000414">
    <property type="entry name" value="AICARFT_IMPCHas"/>
    <property type="match status" value="1"/>
</dbReference>
<dbReference type="Pfam" id="PF02142">
    <property type="entry name" value="MGS"/>
    <property type="match status" value="1"/>
</dbReference>
<dbReference type="SUPFAM" id="SSF52335">
    <property type="entry name" value="Methylglyoxal synthase-like"/>
    <property type="match status" value="1"/>
</dbReference>
<dbReference type="NCBIfam" id="TIGR00355">
    <property type="entry name" value="purH"/>
    <property type="match status" value="1"/>
</dbReference>
<dbReference type="PROSITE" id="PS51855">
    <property type="entry name" value="MGS"/>
    <property type="match status" value="1"/>
</dbReference>
<keyword evidence="7 8" id="KW-0511">Multifunctional enzyme</keyword>
<keyword evidence="6 8" id="KW-0378">Hydrolase</keyword>
<comment type="caution">
    <text evidence="10">The sequence shown here is derived from an EMBL/GenBank/DDBJ whole genome shotgun (WGS) entry which is preliminary data.</text>
</comment>
<dbReference type="PANTHER" id="PTHR11692">
    <property type="entry name" value="BIFUNCTIONAL PURINE BIOSYNTHESIS PROTEIN PURH"/>
    <property type="match status" value="1"/>
</dbReference>
<proteinExistence type="inferred from homology"/>
<comment type="catalytic activity">
    <reaction evidence="8">
        <text>(6R)-10-formyltetrahydrofolate + 5-amino-1-(5-phospho-beta-D-ribosyl)imidazole-4-carboxamide = 5-formamido-1-(5-phospho-D-ribosyl)imidazole-4-carboxamide + (6S)-5,6,7,8-tetrahydrofolate</text>
        <dbReference type="Rhea" id="RHEA:22192"/>
        <dbReference type="ChEBI" id="CHEBI:57453"/>
        <dbReference type="ChEBI" id="CHEBI:58467"/>
        <dbReference type="ChEBI" id="CHEBI:58475"/>
        <dbReference type="ChEBI" id="CHEBI:195366"/>
        <dbReference type="EC" id="2.1.2.3"/>
    </reaction>
</comment>
<evidence type="ECO:0000259" key="9">
    <source>
        <dbReference type="PROSITE" id="PS51855"/>
    </source>
</evidence>
<dbReference type="EC" id="3.5.4.10" evidence="8"/>
<dbReference type="InterPro" id="IPR036914">
    <property type="entry name" value="MGS-like_dom_sf"/>
</dbReference>
<dbReference type="Gene3D" id="3.40.50.1380">
    <property type="entry name" value="Methylglyoxal synthase-like domain"/>
    <property type="match status" value="1"/>
</dbReference>
<evidence type="ECO:0000256" key="3">
    <source>
        <dbReference type="ARBA" id="ARBA00007667"/>
    </source>
</evidence>
<comment type="similarity">
    <text evidence="3 8">Belongs to the PurH family.</text>
</comment>
<evidence type="ECO:0000256" key="4">
    <source>
        <dbReference type="ARBA" id="ARBA00022679"/>
    </source>
</evidence>
<dbReference type="Proteomes" id="UP001500141">
    <property type="component" value="Unassembled WGS sequence"/>
</dbReference>
<comment type="pathway">
    <text evidence="1 8">Purine metabolism; IMP biosynthesis via de novo pathway; IMP from 5-formamido-1-(5-phospho-D-ribosyl)imidazole-4-carboxamide: step 1/1.</text>
</comment>
<dbReference type="NCBIfam" id="NF002049">
    <property type="entry name" value="PRK00881.1"/>
    <property type="match status" value="1"/>
</dbReference>
<protein>
    <recommendedName>
        <fullName evidence="8">Bifunctional purine biosynthesis protein PurH</fullName>
    </recommendedName>
    <domain>
        <recommendedName>
            <fullName evidence="8">Phosphoribosylaminoimidazolecarboxamide formyltransferase</fullName>
            <ecNumber evidence="8">2.1.2.3</ecNumber>
        </recommendedName>
        <alternativeName>
            <fullName evidence="8">AICAR transformylase</fullName>
        </alternativeName>
    </domain>
    <domain>
        <recommendedName>
            <fullName evidence="8">IMP cyclohydrolase</fullName>
            <ecNumber evidence="8">3.5.4.10</ecNumber>
        </recommendedName>
        <alternativeName>
            <fullName evidence="8">ATIC</fullName>
        </alternativeName>
        <alternativeName>
            <fullName evidence="8">IMP synthase</fullName>
        </alternativeName>
        <alternativeName>
            <fullName evidence="8">Inosinicase</fullName>
        </alternativeName>
    </domain>
</protein>
<comment type="domain">
    <text evidence="8">The IMP cyclohydrolase activity resides in the N-terminal region.</text>
</comment>
<keyword evidence="11" id="KW-1185">Reference proteome</keyword>
<gene>
    <name evidence="8 10" type="primary">purH</name>
    <name evidence="10" type="ORF">GCM10023230_03960</name>
</gene>
<keyword evidence="4 8" id="KW-0808">Transferase</keyword>
<evidence type="ECO:0000256" key="6">
    <source>
        <dbReference type="ARBA" id="ARBA00022801"/>
    </source>
</evidence>
<dbReference type="EC" id="2.1.2.3" evidence="8"/>
<evidence type="ECO:0000313" key="11">
    <source>
        <dbReference type="Proteomes" id="UP001500141"/>
    </source>
</evidence>
<dbReference type="Gene3D" id="3.40.140.20">
    <property type="match status" value="2"/>
</dbReference>
<feature type="domain" description="MGS-like" evidence="9">
    <location>
        <begin position="1"/>
        <end position="149"/>
    </location>
</feature>
<evidence type="ECO:0000256" key="2">
    <source>
        <dbReference type="ARBA" id="ARBA00004954"/>
    </source>
</evidence>